<evidence type="ECO:0000313" key="14">
    <source>
        <dbReference type="EMBL" id="KRG60141.1"/>
    </source>
</evidence>
<comment type="similarity">
    <text evidence="2">Belongs to the membrane fusion protein (MFP) (TC 8.A.1) family.</text>
</comment>
<feature type="domain" description="Multidrug resistance protein MdtA-like alpha-helical hairpin" evidence="10">
    <location>
        <begin position="114"/>
        <end position="182"/>
    </location>
</feature>
<evidence type="ECO:0000256" key="5">
    <source>
        <dbReference type="ARBA" id="ARBA00022519"/>
    </source>
</evidence>
<sequence>MSRARKLLPWKRNAVVAGLLAVLASACGGPPGAGKDDKNKKEDAPVPVTVVAAEQRTVDVVATALGTVAAQNTVTVSPQVGGQLMSLHFTEGGKVTKGQVLARIDARSNQASVAEAEAALRQTQAALATARANYERANSPAYRQYVSKTDLDTQRNEVTRLEAAVAAAQASLGGARVQLQYTTVTSPINGIAGIRNVDAGNVVAAGTGLVTITQTQPIQVVFNLPERQLGALRQARAAGSVPVEVAERGAAKVLASDGSLDVIDNQISADSGTFRARAVFANDNDALWPGQFVNVRLRLGSIDNAVVIPAPAVQRGPDGDFVYVVQDDAVRQQKVTVGIEVDDRHVQVSDGLKAGDRVVTEGQFRLKPGSKVIALAPGQAPPAPAASEDKEKKDEGGPRVTTE</sequence>
<dbReference type="Gene3D" id="2.40.50.100">
    <property type="match status" value="1"/>
</dbReference>
<dbReference type="FunFam" id="2.40.420.20:FF:000001">
    <property type="entry name" value="Efflux RND transporter periplasmic adaptor subunit"/>
    <property type="match status" value="1"/>
</dbReference>
<proteinExistence type="inferred from homology"/>
<evidence type="ECO:0000256" key="8">
    <source>
        <dbReference type="SAM" id="MobiDB-lite"/>
    </source>
</evidence>
<evidence type="ECO:0000259" key="10">
    <source>
        <dbReference type="Pfam" id="PF25876"/>
    </source>
</evidence>
<dbReference type="OrthoDB" id="9783047at2"/>
<dbReference type="PANTHER" id="PTHR30469">
    <property type="entry name" value="MULTIDRUG RESISTANCE PROTEIN MDTA"/>
    <property type="match status" value="1"/>
</dbReference>
<feature type="chain" id="PRO_5006392968" evidence="9">
    <location>
        <begin position="29"/>
        <end position="403"/>
    </location>
</feature>
<feature type="compositionally biased region" description="Basic and acidic residues" evidence="8">
    <location>
        <begin position="387"/>
        <end position="403"/>
    </location>
</feature>
<evidence type="ECO:0000259" key="12">
    <source>
        <dbReference type="Pfam" id="PF25944"/>
    </source>
</evidence>
<accession>A0A0R0BS65</accession>
<dbReference type="Pfam" id="PF25876">
    <property type="entry name" value="HH_MFP_RND"/>
    <property type="match status" value="1"/>
</dbReference>
<dbReference type="STRING" id="266128.ABB25_01810"/>
<evidence type="ECO:0000259" key="13">
    <source>
        <dbReference type="Pfam" id="PF25967"/>
    </source>
</evidence>
<dbReference type="InterPro" id="IPR058627">
    <property type="entry name" value="MdtA-like_C"/>
</dbReference>
<dbReference type="Gene3D" id="2.40.30.170">
    <property type="match status" value="1"/>
</dbReference>
<dbReference type="RefSeq" id="WP_057663238.1">
    <property type="nucleotide sequence ID" value="NZ_LDJH01000005.1"/>
</dbReference>
<dbReference type="PANTHER" id="PTHR30469:SF36">
    <property type="entry name" value="BLL3903 PROTEIN"/>
    <property type="match status" value="1"/>
</dbReference>
<reference evidence="14 15" key="1">
    <citation type="submission" date="2015-05" db="EMBL/GenBank/DDBJ databases">
        <title>Genome sequencing and analysis of members of genus Stenotrophomonas.</title>
        <authorList>
            <person name="Patil P.P."/>
            <person name="Midha S."/>
            <person name="Patil P.B."/>
        </authorList>
    </citation>
    <scope>NUCLEOTIDE SEQUENCE [LARGE SCALE GENOMIC DNA]</scope>
    <source>
        <strain evidence="14 15">DSM 17805</strain>
    </source>
</reference>
<dbReference type="SUPFAM" id="SSF111369">
    <property type="entry name" value="HlyD-like secretion proteins"/>
    <property type="match status" value="1"/>
</dbReference>
<comment type="subcellular location">
    <subcellularLocation>
        <location evidence="1">Cell inner membrane</location>
    </subcellularLocation>
</comment>
<dbReference type="GO" id="GO:1990281">
    <property type="term" value="C:efflux pump complex"/>
    <property type="evidence" value="ECO:0007669"/>
    <property type="project" value="TreeGrafter"/>
</dbReference>
<evidence type="ECO:0000256" key="4">
    <source>
        <dbReference type="ARBA" id="ARBA00022475"/>
    </source>
</evidence>
<evidence type="ECO:0000256" key="2">
    <source>
        <dbReference type="ARBA" id="ARBA00009477"/>
    </source>
</evidence>
<protein>
    <submittedName>
        <fullName evidence="14">Membrane protein</fullName>
    </submittedName>
</protein>
<keyword evidence="3" id="KW-0813">Transport</keyword>
<dbReference type="GO" id="GO:0015562">
    <property type="term" value="F:efflux transmembrane transporter activity"/>
    <property type="evidence" value="ECO:0007669"/>
    <property type="project" value="TreeGrafter"/>
</dbReference>
<dbReference type="Gene3D" id="2.40.420.20">
    <property type="match status" value="1"/>
</dbReference>
<evidence type="ECO:0000256" key="9">
    <source>
        <dbReference type="SAM" id="SignalP"/>
    </source>
</evidence>
<feature type="domain" description="Multidrug resistance protein MdtA-like beta-barrel" evidence="12">
    <location>
        <begin position="217"/>
        <end position="300"/>
    </location>
</feature>
<gene>
    <name evidence="14" type="ORF">ABB25_01810</name>
</gene>
<feature type="domain" description="Multidrug resistance protein MdtA-like barrel-sandwich hybrid" evidence="11">
    <location>
        <begin position="72"/>
        <end position="213"/>
    </location>
</feature>
<evidence type="ECO:0000313" key="15">
    <source>
        <dbReference type="Proteomes" id="UP000051254"/>
    </source>
</evidence>
<keyword evidence="4" id="KW-1003">Cell membrane</keyword>
<dbReference type="Pfam" id="PF25917">
    <property type="entry name" value="BSH_RND"/>
    <property type="match status" value="1"/>
</dbReference>
<dbReference type="InterPro" id="IPR058626">
    <property type="entry name" value="MdtA-like_b-barrel"/>
</dbReference>
<dbReference type="InterPro" id="IPR006143">
    <property type="entry name" value="RND_pump_MFP"/>
</dbReference>
<keyword evidence="15" id="KW-1185">Reference proteome</keyword>
<feature type="domain" description="Multidrug resistance protein MdtA-like C-terminal permuted SH3" evidence="13">
    <location>
        <begin position="304"/>
        <end position="362"/>
    </location>
</feature>
<keyword evidence="7" id="KW-0175">Coiled coil</keyword>
<dbReference type="PROSITE" id="PS51257">
    <property type="entry name" value="PROKAR_LIPOPROTEIN"/>
    <property type="match status" value="1"/>
</dbReference>
<evidence type="ECO:0000259" key="11">
    <source>
        <dbReference type="Pfam" id="PF25917"/>
    </source>
</evidence>
<dbReference type="InterPro" id="IPR058624">
    <property type="entry name" value="MdtA-like_HH"/>
</dbReference>
<dbReference type="NCBIfam" id="TIGR01730">
    <property type="entry name" value="RND_mfp"/>
    <property type="match status" value="1"/>
</dbReference>
<dbReference type="Gene3D" id="1.10.287.470">
    <property type="entry name" value="Helix hairpin bin"/>
    <property type="match status" value="1"/>
</dbReference>
<dbReference type="Pfam" id="PF25944">
    <property type="entry name" value="Beta-barrel_RND"/>
    <property type="match status" value="1"/>
</dbReference>
<feature type="coiled-coil region" evidence="7">
    <location>
        <begin position="113"/>
        <end position="171"/>
    </location>
</feature>
<dbReference type="Pfam" id="PF25967">
    <property type="entry name" value="RND-MFP_C"/>
    <property type="match status" value="1"/>
</dbReference>
<dbReference type="Proteomes" id="UP000051254">
    <property type="component" value="Unassembled WGS sequence"/>
</dbReference>
<organism evidence="14 15">
    <name type="scientific">Stenotrophomonas koreensis</name>
    <dbReference type="NCBI Taxonomy" id="266128"/>
    <lineage>
        <taxon>Bacteria</taxon>
        <taxon>Pseudomonadati</taxon>
        <taxon>Pseudomonadota</taxon>
        <taxon>Gammaproteobacteria</taxon>
        <taxon>Lysobacterales</taxon>
        <taxon>Lysobacteraceae</taxon>
        <taxon>Stenotrophomonas</taxon>
    </lineage>
</organism>
<keyword evidence="6" id="KW-0472">Membrane</keyword>
<dbReference type="AlphaFoldDB" id="A0A0R0BS65"/>
<keyword evidence="5" id="KW-0997">Cell inner membrane</keyword>
<keyword evidence="9" id="KW-0732">Signal</keyword>
<evidence type="ECO:0000256" key="7">
    <source>
        <dbReference type="SAM" id="Coils"/>
    </source>
</evidence>
<dbReference type="InterPro" id="IPR058625">
    <property type="entry name" value="MdtA-like_BSH"/>
</dbReference>
<feature type="signal peptide" evidence="9">
    <location>
        <begin position="1"/>
        <end position="28"/>
    </location>
</feature>
<comment type="caution">
    <text evidence="14">The sequence shown here is derived from an EMBL/GenBank/DDBJ whole genome shotgun (WGS) entry which is preliminary data.</text>
</comment>
<dbReference type="PATRIC" id="fig|266128.3.peg.2009"/>
<evidence type="ECO:0000256" key="3">
    <source>
        <dbReference type="ARBA" id="ARBA00022448"/>
    </source>
</evidence>
<evidence type="ECO:0000256" key="6">
    <source>
        <dbReference type="ARBA" id="ARBA00023136"/>
    </source>
</evidence>
<feature type="region of interest" description="Disordered" evidence="8">
    <location>
        <begin position="370"/>
        <end position="403"/>
    </location>
</feature>
<name>A0A0R0BS65_9GAMM</name>
<evidence type="ECO:0000256" key="1">
    <source>
        <dbReference type="ARBA" id="ARBA00004533"/>
    </source>
</evidence>
<dbReference type="EMBL" id="LDJH01000005">
    <property type="protein sequence ID" value="KRG60141.1"/>
    <property type="molecule type" value="Genomic_DNA"/>
</dbReference>
<dbReference type="GO" id="GO:0005886">
    <property type="term" value="C:plasma membrane"/>
    <property type="evidence" value="ECO:0007669"/>
    <property type="project" value="UniProtKB-SubCell"/>
</dbReference>